<evidence type="ECO:0000313" key="1">
    <source>
        <dbReference type="EMBL" id="EPB81091.1"/>
    </source>
</evidence>
<protein>
    <submittedName>
        <fullName evidence="1">Uncharacterized protein</fullName>
    </submittedName>
</protein>
<name>S2ITX9_MUCC1</name>
<gene>
    <name evidence="1" type="ORF">HMPREF1544_12204</name>
</gene>
<proteinExistence type="predicted"/>
<dbReference type="VEuPathDB" id="FungiDB:HMPREF1544_12204"/>
<dbReference type="OrthoDB" id="10334789at2759"/>
<dbReference type="InParanoid" id="S2ITX9"/>
<dbReference type="Proteomes" id="UP000014254">
    <property type="component" value="Unassembled WGS sequence"/>
</dbReference>
<accession>S2ITX9</accession>
<sequence>MSGTYAEAAVRRNKRCRVLSLSLSVLRSRDSHSAARVARDEEEVTVSQSPEPVEEFPGLPPVASSLSSFLLHVTDTDRGPFLSGASAVAEVKPVLPLCALSGGFTSRSVSPPSCRFERRSPNLRPSKVRRVEARCSTAGGSTRLSLKKVLKSDVLL</sequence>
<evidence type="ECO:0000313" key="2">
    <source>
        <dbReference type="Proteomes" id="UP000014254"/>
    </source>
</evidence>
<reference evidence="2" key="1">
    <citation type="submission" date="2013-05" db="EMBL/GenBank/DDBJ databases">
        <title>The Genome sequence of Mucor circinelloides f. circinelloides 1006PhL.</title>
        <authorList>
            <consortium name="The Broad Institute Genomics Platform"/>
            <person name="Cuomo C."/>
            <person name="Earl A."/>
            <person name="Findley K."/>
            <person name="Lee S.C."/>
            <person name="Walker B."/>
            <person name="Young S."/>
            <person name="Zeng Q."/>
            <person name="Gargeya S."/>
            <person name="Fitzgerald M."/>
            <person name="Haas B."/>
            <person name="Abouelleil A."/>
            <person name="Allen A.W."/>
            <person name="Alvarado L."/>
            <person name="Arachchi H.M."/>
            <person name="Berlin A.M."/>
            <person name="Chapman S.B."/>
            <person name="Gainer-Dewar J."/>
            <person name="Goldberg J."/>
            <person name="Griggs A."/>
            <person name="Gujja S."/>
            <person name="Hansen M."/>
            <person name="Howarth C."/>
            <person name="Imamovic A."/>
            <person name="Ireland A."/>
            <person name="Larimer J."/>
            <person name="McCowan C."/>
            <person name="Murphy C."/>
            <person name="Pearson M."/>
            <person name="Poon T.W."/>
            <person name="Priest M."/>
            <person name="Roberts A."/>
            <person name="Saif S."/>
            <person name="Shea T."/>
            <person name="Sisk P."/>
            <person name="Sykes S."/>
            <person name="Wortman J."/>
            <person name="Nusbaum C."/>
            <person name="Birren B."/>
        </authorList>
    </citation>
    <scope>NUCLEOTIDE SEQUENCE [LARGE SCALE GENOMIC DNA]</scope>
    <source>
        <strain evidence="2">1006PhL</strain>
    </source>
</reference>
<organism evidence="1 2">
    <name type="scientific">Mucor circinelloides f. circinelloides (strain 1006PhL)</name>
    <name type="common">Mucormycosis agent</name>
    <name type="synonym">Calyptromyces circinelloides</name>
    <dbReference type="NCBI Taxonomy" id="1220926"/>
    <lineage>
        <taxon>Eukaryota</taxon>
        <taxon>Fungi</taxon>
        <taxon>Fungi incertae sedis</taxon>
        <taxon>Mucoromycota</taxon>
        <taxon>Mucoromycotina</taxon>
        <taxon>Mucoromycetes</taxon>
        <taxon>Mucorales</taxon>
        <taxon>Mucorineae</taxon>
        <taxon>Mucoraceae</taxon>
        <taxon>Mucor</taxon>
    </lineage>
</organism>
<keyword evidence="2" id="KW-1185">Reference proteome</keyword>
<dbReference type="EMBL" id="KE124213">
    <property type="protein sequence ID" value="EPB81091.1"/>
    <property type="molecule type" value="Genomic_DNA"/>
</dbReference>
<dbReference type="AlphaFoldDB" id="S2ITX9"/>